<proteinExistence type="predicted"/>
<organism evidence="1 2">
    <name type="scientific">Discina gigas</name>
    <dbReference type="NCBI Taxonomy" id="1032678"/>
    <lineage>
        <taxon>Eukaryota</taxon>
        <taxon>Fungi</taxon>
        <taxon>Dikarya</taxon>
        <taxon>Ascomycota</taxon>
        <taxon>Pezizomycotina</taxon>
        <taxon>Pezizomycetes</taxon>
        <taxon>Pezizales</taxon>
        <taxon>Discinaceae</taxon>
        <taxon>Discina</taxon>
    </lineage>
</organism>
<evidence type="ECO:0000313" key="1">
    <source>
        <dbReference type="EMBL" id="KAL0631929.1"/>
    </source>
</evidence>
<protein>
    <submittedName>
        <fullName evidence="1">Nucleolar protein 58</fullName>
    </submittedName>
</protein>
<comment type="caution">
    <text evidence="1">The sequence shown here is derived from an EMBL/GenBank/DDBJ whole genome shotgun (WGS) entry which is preliminary data.</text>
</comment>
<evidence type="ECO:0000313" key="2">
    <source>
        <dbReference type="Proteomes" id="UP001447188"/>
    </source>
</evidence>
<sequence>MSADRLHASVLILPNPQSSTPEHLAEIPRVRDNITFAIDISTDILTLYTGSASRGDDISGLLYVPRVAETVRCPDLSQIPSNVTHKDDLPNANYALIGFAPWISGGCSQLFLKAVSTDTSIVRAFIFFTPEADISIPPRSHSAWSGVSFKNLDFPVYAIQGLDGVRLMGKVAEYSGNMSDAWEAHNLTSYYNATDYARVFMEIDTGN</sequence>
<dbReference type="EMBL" id="JBBBZM010000199">
    <property type="protein sequence ID" value="KAL0631929.1"/>
    <property type="molecule type" value="Genomic_DNA"/>
</dbReference>
<keyword evidence="2" id="KW-1185">Reference proteome</keyword>
<gene>
    <name evidence="1" type="primary">NOP58_2</name>
    <name evidence="1" type="ORF">Q9L58_009183</name>
</gene>
<name>A0ABR3G7K7_9PEZI</name>
<dbReference type="Proteomes" id="UP001447188">
    <property type="component" value="Unassembled WGS sequence"/>
</dbReference>
<accession>A0ABR3G7K7</accession>
<reference evidence="1 2" key="1">
    <citation type="submission" date="2024-02" db="EMBL/GenBank/DDBJ databases">
        <title>Discinaceae phylogenomics.</title>
        <authorList>
            <person name="Dirks A.C."/>
            <person name="James T.Y."/>
        </authorList>
    </citation>
    <scope>NUCLEOTIDE SEQUENCE [LARGE SCALE GENOMIC DNA]</scope>
    <source>
        <strain evidence="1 2">ACD0624</strain>
    </source>
</reference>